<evidence type="ECO:0000313" key="2">
    <source>
        <dbReference type="EMBL" id="WWD08743.1"/>
    </source>
</evidence>
<reference evidence="2 3" key="1">
    <citation type="submission" date="2024-01" db="EMBL/GenBank/DDBJ databases">
        <title>Comparative genomics of Cryptococcus and Kwoniella reveals pathogenesis evolution and contrasting modes of karyotype evolution via chromosome fusion or intercentromeric recombination.</title>
        <authorList>
            <person name="Coelho M.A."/>
            <person name="David-Palma M."/>
            <person name="Shea T."/>
            <person name="Bowers K."/>
            <person name="McGinley-Smith S."/>
            <person name="Mohammad A.W."/>
            <person name="Gnirke A."/>
            <person name="Yurkov A.M."/>
            <person name="Nowrousian M."/>
            <person name="Sun S."/>
            <person name="Cuomo C.A."/>
            <person name="Heitman J."/>
        </authorList>
    </citation>
    <scope>NUCLEOTIDE SEQUENCE [LARGE SCALE GENOMIC DNA]</scope>
    <source>
        <strain evidence="2 3">PYCC6329</strain>
    </source>
</reference>
<evidence type="ECO:0000313" key="3">
    <source>
        <dbReference type="Proteomes" id="UP001358614"/>
    </source>
</evidence>
<proteinExistence type="predicted"/>
<sequence>MPDALSSNFEPGVDPSYNDPEADFMLVSSDNVAFKVQKFYLLAHSAIFRDMISSCSTSGETTNRLEFTDSQIEHSSTITIFLDIISSRALNLVRNSLGPFRDCILFCKKYDCEVLLTALRAHAVAFLDQYISRHYIFIIAAELDDIDLASRAISTVDEWHWPPDKVIPDPPRWTTSGEVEENKTSTSLGLTKGAGVLEITSWPIWKFKRVPLPYVIGLMKVGRKFSLAKGSDNDIPAGRYFKEIMEEWQKGKVQ</sequence>
<gene>
    <name evidence="2" type="ORF">V865_006856</name>
</gene>
<dbReference type="Proteomes" id="UP001358614">
    <property type="component" value="Chromosome 2"/>
</dbReference>
<dbReference type="GeneID" id="91105657"/>
<feature type="domain" description="BTB" evidence="1">
    <location>
        <begin position="22"/>
        <end position="94"/>
    </location>
</feature>
<protein>
    <recommendedName>
        <fullName evidence="1">BTB domain-containing protein</fullName>
    </recommendedName>
</protein>
<dbReference type="Gene3D" id="3.30.710.10">
    <property type="entry name" value="Potassium Channel Kv1.1, Chain A"/>
    <property type="match status" value="1"/>
</dbReference>
<name>A0AAX4KR96_9TREE</name>
<dbReference type="InterPro" id="IPR011333">
    <property type="entry name" value="SKP1/BTB/POZ_sf"/>
</dbReference>
<dbReference type="Pfam" id="PF00651">
    <property type="entry name" value="BTB"/>
    <property type="match status" value="1"/>
</dbReference>
<dbReference type="PROSITE" id="PS50097">
    <property type="entry name" value="BTB"/>
    <property type="match status" value="1"/>
</dbReference>
<dbReference type="RefSeq" id="XP_066086710.1">
    <property type="nucleotide sequence ID" value="XM_066230613.1"/>
</dbReference>
<dbReference type="InterPro" id="IPR000210">
    <property type="entry name" value="BTB/POZ_dom"/>
</dbReference>
<dbReference type="AlphaFoldDB" id="A0AAX4KR96"/>
<evidence type="ECO:0000259" key="1">
    <source>
        <dbReference type="PROSITE" id="PS50097"/>
    </source>
</evidence>
<organism evidence="2 3">
    <name type="scientific">Kwoniella europaea PYCC6329</name>
    <dbReference type="NCBI Taxonomy" id="1423913"/>
    <lineage>
        <taxon>Eukaryota</taxon>
        <taxon>Fungi</taxon>
        <taxon>Dikarya</taxon>
        <taxon>Basidiomycota</taxon>
        <taxon>Agaricomycotina</taxon>
        <taxon>Tremellomycetes</taxon>
        <taxon>Tremellales</taxon>
        <taxon>Cryptococcaceae</taxon>
        <taxon>Kwoniella</taxon>
    </lineage>
</organism>
<dbReference type="KEGG" id="ker:91105657"/>
<dbReference type="EMBL" id="CP144090">
    <property type="protein sequence ID" value="WWD08743.1"/>
    <property type="molecule type" value="Genomic_DNA"/>
</dbReference>
<keyword evidence="3" id="KW-1185">Reference proteome</keyword>
<accession>A0AAX4KR96</accession>